<proteinExistence type="predicted"/>
<evidence type="ECO:0000313" key="10">
    <source>
        <dbReference type="Proteomes" id="UP000030645"/>
    </source>
</evidence>
<feature type="region of interest" description="Disordered" evidence="7">
    <location>
        <begin position="218"/>
        <end position="251"/>
    </location>
</feature>
<keyword evidence="3 6" id="KW-0805">Transcription regulation</keyword>
<feature type="region of interest" description="Disordered" evidence="7">
    <location>
        <begin position="40"/>
        <end position="70"/>
    </location>
</feature>
<dbReference type="AlphaFoldDB" id="W9QLU4"/>
<feature type="region of interest" description="Disordered" evidence="7">
    <location>
        <begin position="1"/>
        <end position="24"/>
    </location>
</feature>
<dbReference type="Pfam" id="PF04844">
    <property type="entry name" value="Ovate"/>
    <property type="match status" value="1"/>
</dbReference>
<keyword evidence="10" id="KW-1185">Reference proteome</keyword>
<evidence type="ECO:0000256" key="4">
    <source>
        <dbReference type="ARBA" id="ARBA00023163"/>
    </source>
</evidence>
<comment type="function">
    <text evidence="6">Transcriptional repressor that regulates multiple aspects of plant growth and development.</text>
</comment>
<comment type="subcellular location">
    <subcellularLocation>
        <location evidence="1 6">Nucleus</location>
    </subcellularLocation>
</comment>
<feature type="domain" description="OVATE" evidence="8">
    <location>
        <begin position="305"/>
        <end position="364"/>
    </location>
</feature>
<dbReference type="PROSITE" id="PS51754">
    <property type="entry name" value="OVATE"/>
    <property type="match status" value="1"/>
</dbReference>
<evidence type="ECO:0000313" key="9">
    <source>
        <dbReference type="EMBL" id="EXB31128.1"/>
    </source>
</evidence>
<dbReference type="Proteomes" id="UP000030645">
    <property type="component" value="Unassembled WGS sequence"/>
</dbReference>
<protein>
    <recommendedName>
        <fullName evidence="6">Transcription repressor</fullName>
    </recommendedName>
    <alternativeName>
        <fullName evidence="6">Ovate family protein</fullName>
    </alternativeName>
</protein>
<reference evidence="10" key="1">
    <citation type="submission" date="2013-01" db="EMBL/GenBank/DDBJ databases">
        <title>Draft Genome Sequence of a Mulberry Tree, Morus notabilis C.K. Schneid.</title>
        <authorList>
            <person name="He N."/>
            <person name="Zhao S."/>
        </authorList>
    </citation>
    <scope>NUCLEOTIDE SEQUENCE</scope>
</reference>
<dbReference type="NCBIfam" id="TIGR01568">
    <property type="entry name" value="A_thal_3678"/>
    <property type="match status" value="1"/>
</dbReference>
<dbReference type="eggNOG" id="ENOG502QQT7">
    <property type="taxonomic scope" value="Eukaryota"/>
</dbReference>
<dbReference type="InterPro" id="IPR006458">
    <property type="entry name" value="Ovate_C"/>
</dbReference>
<dbReference type="PANTHER" id="PTHR33057:SF82">
    <property type="entry name" value="TRANSCRIPTION REPRESSOR OFP5"/>
    <property type="match status" value="1"/>
</dbReference>
<accession>W9QLU4</accession>
<keyword evidence="2 6" id="KW-0678">Repressor</keyword>
<evidence type="ECO:0000256" key="6">
    <source>
        <dbReference type="RuleBase" id="RU367028"/>
    </source>
</evidence>
<gene>
    <name evidence="9" type="ORF">L484_004602</name>
</gene>
<evidence type="ECO:0000256" key="5">
    <source>
        <dbReference type="ARBA" id="ARBA00023242"/>
    </source>
</evidence>
<evidence type="ECO:0000259" key="8">
    <source>
        <dbReference type="PROSITE" id="PS51754"/>
    </source>
</evidence>
<feature type="compositionally biased region" description="Basic and acidic residues" evidence="7">
    <location>
        <begin position="112"/>
        <end position="121"/>
    </location>
</feature>
<dbReference type="GO" id="GO:0045892">
    <property type="term" value="P:negative regulation of DNA-templated transcription"/>
    <property type="evidence" value="ECO:0007669"/>
    <property type="project" value="UniProtKB-UniRule"/>
</dbReference>
<dbReference type="EMBL" id="KE343501">
    <property type="protein sequence ID" value="EXB31128.1"/>
    <property type="molecule type" value="Genomic_DNA"/>
</dbReference>
<dbReference type="OrthoDB" id="1928390at2759"/>
<organism evidence="9 10">
    <name type="scientific">Morus notabilis</name>
    <dbReference type="NCBI Taxonomy" id="981085"/>
    <lineage>
        <taxon>Eukaryota</taxon>
        <taxon>Viridiplantae</taxon>
        <taxon>Streptophyta</taxon>
        <taxon>Embryophyta</taxon>
        <taxon>Tracheophyta</taxon>
        <taxon>Spermatophyta</taxon>
        <taxon>Magnoliopsida</taxon>
        <taxon>eudicotyledons</taxon>
        <taxon>Gunneridae</taxon>
        <taxon>Pentapetalae</taxon>
        <taxon>rosids</taxon>
        <taxon>fabids</taxon>
        <taxon>Rosales</taxon>
        <taxon>Moraceae</taxon>
        <taxon>Moreae</taxon>
        <taxon>Morus</taxon>
    </lineage>
</organism>
<keyword evidence="5 6" id="KW-0539">Nucleus</keyword>
<evidence type="ECO:0000256" key="2">
    <source>
        <dbReference type="ARBA" id="ARBA00022491"/>
    </source>
</evidence>
<evidence type="ECO:0000256" key="7">
    <source>
        <dbReference type="SAM" id="MobiDB-lite"/>
    </source>
</evidence>
<evidence type="ECO:0000256" key="3">
    <source>
        <dbReference type="ARBA" id="ARBA00023015"/>
    </source>
</evidence>
<sequence length="382" mass="43923">MKWGRKKTSFPSSYSPSPPCSTPSSLISHVFPVSWLSKFKHKSGNSEPKPRKGNPKGKWNSPPLISSPRYCASSNGNGQFYGLEADDDAFWRLSFGQDGAEEKKKILGMKSVWHDPNDELRTPVPSCPNCRRKEAQKSNKERELRSPTSNRTAKERKSRGESGAFETRRKCRYVSPVGARNPGLKTIEEEGLNLENSEEHSEENTGFHCKVMKELKMKEVKSRNEKQRKSVYLSREEQQRKRTKQINKARAYSPRTASRLEVCKVKALEDMKKAKLKMKRKKKKKEVKERGTVEQSKTGLDSFAVVKSSFDPQKDFKDSMVEMIVEKKMSKPEELEELLACYLTLNSDEYHDMIIKVFRQVWFELGQSCFSSELQNEQISSD</sequence>
<dbReference type="InterPro" id="IPR038933">
    <property type="entry name" value="Ovate"/>
</dbReference>
<dbReference type="KEGG" id="mnt:21388101"/>
<feature type="region of interest" description="Disordered" evidence="7">
    <location>
        <begin position="108"/>
        <end position="167"/>
    </location>
</feature>
<keyword evidence="4 6" id="KW-0804">Transcription</keyword>
<evidence type="ECO:0000256" key="1">
    <source>
        <dbReference type="ARBA" id="ARBA00004123"/>
    </source>
</evidence>
<dbReference type="GO" id="GO:0005634">
    <property type="term" value="C:nucleus"/>
    <property type="evidence" value="ECO:0007669"/>
    <property type="project" value="UniProtKB-SubCell"/>
</dbReference>
<name>W9QLU4_9ROSA</name>
<feature type="compositionally biased region" description="Basic and acidic residues" evidence="7">
    <location>
        <begin position="218"/>
        <end position="240"/>
    </location>
</feature>
<dbReference type="PANTHER" id="PTHR33057">
    <property type="entry name" value="TRANSCRIPTION REPRESSOR OFP7-RELATED"/>
    <property type="match status" value="1"/>
</dbReference>
<dbReference type="STRING" id="981085.W9QLU4"/>
<feature type="compositionally biased region" description="Basic and acidic residues" evidence="7">
    <location>
        <begin position="131"/>
        <end position="145"/>
    </location>
</feature>